<gene>
    <name evidence="1" type="ORF">BOO71_0010255</name>
</gene>
<protein>
    <submittedName>
        <fullName evidence="1">Uncharacterized protein</fullName>
    </submittedName>
</protein>
<dbReference type="EMBL" id="MSTI01000117">
    <property type="protein sequence ID" value="OLV16962.1"/>
    <property type="molecule type" value="Genomic_DNA"/>
</dbReference>
<dbReference type="AlphaFoldDB" id="A0A1U7NVL2"/>
<name>A0A1U7NVL2_9DEIO</name>
<organism evidence="1 2">
    <name type="scientific">Deinococcus marmoris</name>
    <dbReference type="NCBI Taxonomy" id="249408"/>
    <lineage>
        <taxon>Bacteria</taxon>
        <taxon>Thermotogati</taxon>
        <taxon>Deinococcota</taxon>
        <taxon>Deinococci</taxon>
        <taxon>Deinococcales</taxon>
        <taxon>Deinococcaceae</taxon>
        <taxon>Deinococcus</taxon>
    </lineage>
</organism>
<keyword evidence="2" id="KW-1185">Reference proteome</keyword>
<proteinExistence type="predicted"/>
<dbReference type="STRING" id="249408.BOO71_0010255"/>
<accession>A0A1U7NVL2</accession>
<evidence type="ECO:0000313" key="2">
    <source>
        <dbReference type="Proteomes" id="UP000186607"/>
    </source>
</evidence>
<dbReference type="eggNOG" id="COG3385">
    <property type="taxonomic scope" value="Bacteria"/>
</dbReference>
<reference evidence="1 2" key="1">
    <citation type="submission" date="2017-01" db="EMBL/GenBank/DDBJ databases">
        <title>Genome Analysis of Deinococcus marmoris KOPRI26562.</title>
        <authorList>
            <person name="Kim J.H."/>
            <person name="Oh H.-M."/>
        </authorList>
    </citation>
    <scope>NUCLEOTIDE SEQUENCE [LARGE SCALE GENOMIC DNA]</scope>
    <source>
        <strain evidence="1 2">KOPRI26562</strain>
    </source>
</reference>
<dbReference type="Proteomes" id="UP000186607">
    <property type="component" value="Unassembled WGS sequence"/>
</dbReference>
<evidence type="ECO:0000313" key="1">
    <source>
        <dbReference type="EMBL" id="OLV16962.1"/>
    </source>
</evidence>
<sequence>MSKSQIPGERVRILADHFLAVPTTSYQQRSLGAALFIFLDTATKTALYRAELVSKSALSRLLNEYSWDTEACWPLLEQAQWGCLRLATKGKHRPLLRLSVDLTSVEKKGSTLPFVRVYNEVHGIHLMVLFAHYQDVKFPVAYRVYKGKSTPTPTTLAREARCSALFLTPSGPGFASGFWPTVVLKRQCFWTRCGNLALNSWWVSGPLDVPCIQGK</sequence>
<comment type="caution">
    <text evidence="1">The sequence shown here is derived from an EMBL/GenBank/DDBJ whole genome shotgun (WGS) entry which is preliminary data.</text>
</comment>